<evidence type="ECO:0000313" key="2">
    <source>
        <dbReference type="EMBL" id="SZX79489.1"/>
    </source>
</evidence>
<evidence type="ECO:0000313" key="1">
    <source>
        <dbReference type="EMBL" id="SZX72559.1"/>
    </source>
</evidence>
<dbReference type="EMBL" id="FNXT01001367">
    <property type="protein sequence ID" value="SZX79489.1"/>
    <property type="molecule type" value="Genomic_DNA"/>
</dbReference>
<gene>
    <name evidence="1" type="ORF">BQ4739_LOCUS12726</name>
    <name evidence="2" type="ORF">BQ4739_LOCUS19761</name>
</gene>
<organism evidence="1 3">
    <name type="scientific">Tetradesmus obliquus</name>
    <name type="common">Green alga</name>
    <name type="synonym">Acutodesmus obliquus</name>
    <dbReference type="NCBI Taxonomy" id="3088"/>
    <lineage>
        <taxon>Eukaryota</taxon>
        <taxon>Viridiplantae</taxon>
        <taxon>Chlorophyta</taxon>
        <taxon>core chlorophytes</taxon>
        <taxon>Chlorophyceae</taxon>
        <taxon>CS clade</taxon>
        <taxon>Sphaeropleales</taxon>
        <taxon>Scenedesmaceae</taxon>
        <taxon>Tetradesmus</taxon>
    </lineage>
</organism>
<accession>A0A383W5Z4</accession>
<dbReference type="GO" id="GO:0005739">
    <property type="term" value="C:mitochondrion"/>
    <property type="evidence" value="ECO:0007669"/>
    <property type="project" value="GOC"/>
</dbReference>
<dbReference type="STRING" id="3088.A0A383W5Z4"/>
<dbReference type="Proteomes" id="UP000256970">
    <property type="component" value="Unassembled WGS sequence"/>
</dbReference>
<dbReference type="AlphaFoldDB" id="A0A383W5Z4"/>
<name>A0A383W5Z4_TETOB</name>
<protein>
    <recommendedName>
        <fullName evidence="4">Zinc finger CHCC-type domain-containing protein</fullName>
    </recommendedName>
</protein>
<dbReference type="EMBL" id="FNXT01001141">
    <property type="protein sequence ID" value="SZX72559.1"/>
    <property type="molecule type" value="Genomic_DNA"/>
</dbReference>
<dbReference type="PANTHER" id="PTHR13156:SF0">
    <property type="entry name" value="NADH DEHYDROGENASE [UBIQUINONE] IRON-SULFUR PROTEIN 6, MITOCHONDRIAL"/>
    <property type="match status" value="1"/>
</dbReference>
<dbReference type="OrthoDB" id="307899at2759"/>
<sequence>MLQAARSSAAVLPQLLQQACSPVAWFASKAKAADSAKASEVLTPVKDWKAVKLPAATADTVPVTTTPGQAFVGDLRSTSGLGKGDGINNHTGKWLQGDSKSPMEYIQSTEPIKVNGPVVASYGSDDPALGCPVEYINLRGSSYDNPAVCKYTGNKYYSDPHTWLAH</sequence>
<evidence type="ECO:0000313" key="3">
    <source>
        <dbReference type="Proteomes" id="UP000256970"/>
    </source>
</evidence>
<dbReference type="PANTHER" id="PTHR13156">
    <property type="entry name" value="NADH-UBIQUINONE OXIDOREDUCTASE 13 KD-A SUBUNIT"/>
    <property type="match status" value="1"/>
</dbReference>
<dbReference type="GO" id="GO:0006120">
    <property type="term" value="P:mitochondrial electron transport, NADH to ubiquinone"/>
    <property type="evidence" value="ECO:0007669"/>
    <property type="project" value="TreeGrafter"/>
</dbReference>
<reference evidence="1 3" key="1">
    <citation type="submission" date="2016-10" db="EMBL/GenBank/DDBJ databases">
        <authorList>
            <person name="Cai Z."/>
        </authorList>
    </citation>
    <scope>NUCLEOTIDE SEQUENCE [LARGE SCALE GENOMIC DNA]</scope>
</reference>
<keyword evidence="3" id="KW-1185">Reference proteome</keyword>
<proteinExistence type="predicted"/>
<evidence type="ECO:0008006" key="4">
    <source>
        <dbReference type="Google" id="ProtNLM"/>
    </source>
</evidence>